<dbReference type="NCBIfam" id="TIGR02564">
    <property type="entry name" value="cas_Csy1"/>
    <property type="match status" value="1"/>
</dbReference>
<dbReference type="Proteomes" id="UP000281904">
    <property type="component" value="Chromosome"/>
</dbReference>
<reference evidence="1 2" key="1">
    <citation type="submission" date="2018-12" db="EMBL/GenBank/DDBJ databases">
        <authorList>
            <consortium name="Pathogen Informatics"/>
        </authorList>
    </citation>
    <scope>NUCLEOTIDE SEQUENCE [LARGE SCALE GENOMIC DNA]</scope>
    <source>
        <strain evidence="1 2">NCTC10036</strain>
    </source>
</reference>
<sequence>MSNQGIVAFIESRKQPKLEAFDKDTEKKLAGLSDAAEIAAVRQAAAEQRRELELRYEVRNWLTDAANRAGQIGLVTHALKFTHSDAKGSSIFAEQQEDEGARYLATATLRQPAIDAVGNAAALDVAKLLQMEYQGDTLIAQLNRGDHSALAVLAESEQQLEQWVSGFKQVLTNKQPASHALAKQLYFPIGDNQYHLLSPLFSSSLAQALHQRLAQARFSEQAKEISAAVRAGKWHAEARVMYPNLAVQSMGGTKPQNISYLNSTRGGRNWLLNCAAPQWVTQSKPPLKHTSIFYRSSEFSAIARDAVRQLRAYLLSVQPRDSTMEIRQRRAAGVDEVIGMLFCYAAGIQNLEVQAGWSAEAECRLKRSQQLWLDPLRGRDDPDFRAEREAGDWQREIALDFGVWLNRQLEHEQMLFSEVERREWSTAPLFKQRLHEFEAEWAEAAL</sequence>
<dbReference type="InterPro" id="IPR013397">
    <property type="entry name" value="CRISPR-assoc_prot_Csy1"/>
</dbReference>
<dbReference type="EMBL" id="LR134493">
    <property type="protein sequence ID" value="VEI62418.1"/>
    <property type="molecule type" value="Genomic_DNA"/>
</dbReference>
<organism evidence="1 2">
    <name type="scientific">Serratia rubidaea</name>
    <name type="common">Serratia marinorubra</name>
    <dbReference type="NCBI Taxonomy" id="61652"/>
    <lineage>
        <taxon>Bacteria</taxon>
        <taxon>Pseudomonadati</taxon>
        <taxon>Pseudomonadota</taxon>
        <taxon>Gammaproteobacteria</taxon>
        <taxon>Enterobacterales</taxon>
        <taxon>Yersiniaceae</taxon>
        <taxon>Serratia</taxon>
    </lineage>
</organism>
<dbReference type="AlphaFoldDB" id="A0A3S4WPL5"/>
<protein>
    <submittedName>
        <fullName evidence="1">CRISPR type I-F/YPEST-associated protein Csy1</fullName>
    </submittedName>
</protein>
<dbReference type="RefSeq" id="WP_126530780.1">
    <property type="nucleotide sequence ID" value="NZ_JAQOZY010000001.1"/>
</dbReference>
<evidence type="ECO:0000313" key="1">
    <source>
        <dbReference type="EMBL" id="VEI62418.1"/>
    </source>
</evidence>
<dbReference type="Pfam" id="PF09611">
    <property type="entry name" value="Cas_Csy1"/>
    <property type="match status" value="1"/>
</dbReference>
<name>A0A3S4WPL5_SERRU</name>
<gene>
    <name evidence="1" type="ORF">NCTC10036_01109</name>
</gene>
<accession>A0A3S4WPL5</accession>
<proteinExistence type="predicted"/>
<evidence type="ECO:0000313" key="2">
    <source>
        <dbReference type="Proteomes" id="UP000281904"/>
    </source>
</evidence>
<dbReference type="CDD" id="cd09735">
    <property type="entry name" value="Csy1_I-F"/>
    <property type="match status" value="1"/>
</dbReference>